<accession>A0A4Q7AD93</accession>
<dbReference type="Proteomes" id="UP000293863">
    <property type="component" value="Unassembled WGS sequence"/>
</dbReference>
<gene>
    <name evidence="1" type="ORF">EXU28_15510</name>
</gene>
<name>A0A4Q7AD93_9GAMM</name>
<keyword evidence="2" id="KW-1185">Reference proteome</keyword>
<evidence type="ECO:0000313" key="1">
    <source>
        <dbReference type="EMBL" id="RZG44171.1"/>
    </source>
</evidence>
<evidence type="ECO:0000313" key="2">
    <source>
        <dbReference type="Proteomes" id="UP000293863"/>
    </source>
</evidence>
<dbReference type="AlphaFoldDB" id="A0A4Q7AD93"/>
<dbReference type="EMBL" id="SGSQ01000026">
    <property type="protein sequence ID" value="RZG44171.1"/>
    <property type="molecule type" value="Genomic_DNA"/>
</dbReference>
<sequence length="61" mass="6672">MPVQSDVNQVDHVASLENVEQEQEEQQNQQSDWTSGIDVVELGSTVLDAVGDLLSGLDIDF</sequence>
<protein>
    <submittedName>
        <fullName evidence="1">Uncharacterized protein</fullName>
    </submittedName>
</protein>
<organism evidence="1 2">
    <name type="scientific">Acinetobacter wuhouensis</name>
    <dbReference type="NCBI Taxonomy" id="1879050"/>
    <lineage>
        <taxon>Bacteria</taxon>
        <taxon>Pseudomonadati</taxon>
        <taxon>Pseudomonadota</taxon>
        <taxon>Gammaproteobacteria</taxon>
        <taxon>Moraxellales</taxon>
        <taxon>Moraxellaceae</taxon>
        <taxon>Acinetobacter</taxon>
    </lineage>
</organism>
<reference evidence="1 2" key="1">
    <citation type="submission" date="2019-02" db="EMBL/GenBank/DDBJ databases">
        <title>The Batch Genome Submission of Acinetobacter spp. strains.</title>
        <authorList>
            <person name="Qin J."/>
            <person name="Hu Y."/>
            <person name="Ye H."/>
            <person name="Wei L."/>
            <person name="Feng Y."/>
            <person name="Zong Z."/>
        </authorList>
    </citation>
    <scope>NUCLEOTIDE SEQUENCE [LARGE SCALE GENOMIC DNA]</scope>
    <source>
        <strain evidence="1 2">WCHAW060049</strain>
    </source>
</reference>
<proteinExistence type="predicted"/>
<comment type="caution">
    <text evidence="1">The sequence shown here is derived from an EMBL/GenBank/DDBJ whole genome shotgun (WGS) entry which is preliminary data.</text>
</comment>